<dbReference type="KEGG" id="bcg:BCG9842_B1994"/>
<evidence type="ECO:0000313" key="2">
    <source>
        <dbReference type="Proteomes" id="UP000006744"/>
    </source>
</evidence>
<accession>B7INL1</accession>
<dbReference type="HOGENOM" id="CLU_3195684_0_0_9"/>
<name>B7INL1_BACC2</name>
<dbReference type="EMBL" id="CP001186">
    <property type="protein sequence ID" value="ACK98057.1"/>
    <property type="molecule type" value="Genomic_DNA"/>
</dbReference>
<protein>
    <submittedName>
        <fullName evidence="1">Uncharacterized protein</fullName>
    </submittedName>
</protein>
<sequence>MSLDSRVTAGEIVDDEEANVMHHIFQRYDLYSRSSLHYVGAGFIC</sequence>
<dbReference type="Proteomes" id="UP000006744">
    <property type="component" value="Chromosome"/>
</dbReference>
<reference evidence="1 2" key="1">
    <citation type="submission" date="2008-10" db="EMBL/GenBank/DDBJ databases">
        <title>Genome sequence of Bacillus cereus G9842.</title>
        <authorList>
            <person name="Dodson R.J."/>
            <person name="Durkin A.S."/>
            <person name="Rosovitz M.J."/>
            <person name="Rasko D.A."/>
            <person name="Hoffmaster A."/>
            <person name="Ravel J."/>
            <person name="Sutton G."/>
        </authorList>
    </citation>
    <scope>NUCLEOTIDE SEQUENCE [LARGE SCALE GENOMIC DNA]</scope>
    <source>
        <strain evidence="1 2">G9842</strain>
    </source>
</reference>
<proteinExistence type="predicted"/>
<gene>
    <name evidence="1" type="ordered locus">BCG9842_B1994</name>
</gene>
<organism evidence="1 2">
    <name type="scientific">Bacillus cereus (strain G9842)</name>
    <dbReference type="NCBI Taxonomy" id="405531"/>
    <lineage>
        <taxon>Bacteria</taxon>
        <taxon>Bacillati</taxon>
        <taxon>Bacillota</taxon>
        <taxon>Bacilli</taxon>
        <taxon>Bacillales</taxon>
        <taxon>Bacillaceae</taxon>
        <taxon>Bacillus</taxon>
        <taxon>Bacillus cereus group</taxon>
    </lineage>
</organism>
<evidence type="ECO:0000313" key="1">
    <source>
        <dbReference type="EMBL" id="ACK98057.1"/>
    </source>
</evidence>
<dbReference type="AlphaFoldDB" id="B7INL1"/>